<dbReference type="Proteomes" id="UP001341840">
    <property type="component" value="Unassembled WGS sequence"/>
</dbReference>
<protein>
    <submittedName>
        <fullName evidence="2">Uncharacterized protein</fullName>
    </submittedName>
</protein>
<evidence type="ECO:0000256" key="1">
    <source>
        <dbReference type="SAM" id="MobiDB-lite"/>
    </source>
</evidence>
<sequence>MKLTDRGGPSNVAPTPSLPPKNRPIHIATKAAGEGKSKATAKPIRRRSQRLAAKGGTSTNAPIEQVVIAISSDSEAKPYLEYTIREVVEMDEDHKEDPAEEPPDAELEEDPQEIPKKRVKLKKFSAEKMITWTTGTSWNLIRRMTLEMIPVSRIMMVISLIGRMRNHSTALLGAAPDRLQQFSRRMNAPQ</sequence>
<accession>A0ABU6XNT2</accession>
<reference evidence="2 3" key="1">
    <citation type="journal article" date="2023" name="Plants (Basel)">
        <title>Bridging the Gap: Combining Genomics and Transcriptomics Approaches to Understand Stylosanthes scabra, an Orphan Legume from the Brazilian Caatinga.</title>
        <authorList>
            <person name="Ferreira-Neto J.R.C."/>
            <person name="da Silva M.D."/>
            <person name="Binneck E."/>
            <person name="de Melo N.F."/>
            <person name="da Silva R.H."/>
            <person name="de Melo A.L.T.M."/>
            <person name="Pandolfi V."/>
            <person name="Bustamante F.O."/>
            <person name="Brasileiro-Vidal A.C."/>
            <person name="Benko-Iseppon A.M."/>
        </authorList>
    </citation>
    <scope>NUCLEOTIDE SEQUENCE [LARGE SCALE GENOMIC DNA]</scope>
    <source>
        <tissue evidence="2">Leaves</tissue>
    </source>
</reference>
<keyword evidence="3" id="KW-1185">Reference proteome</keyword>
<evidence type="ECO:0000313" key="3">
    <source>
        <dbReference type="Proteomes" id="UP001341840"/>
    </source>
</evidence>
<feature type="region of interest" description="Disordered" evidence="1">
    <location>
        <begin position="88"/>
        <end position="115"/>
    </location>
</feature>
<organism evidence="2 3">
    <name type="scientific">Stylosanthes scabra</name>
    <dbReference type="NCBI Taxonomy" id="79078"/>
    <lineage>
        <taxon>Eukaryota</taxon>
        <taxon>Viridiplantae</taxon>
        <taxon>Streptophyta</taxon>
        <taxon>Embryophyta</taxon>
        <taxon>Tracheophyta</taxon>
        <taxon>Spermatophyta</taxon>
        <taxon>Magnoliopsida</taxon>
        <taxon>eudicotyledons</taxon>
        <taxon>Gunneridae</taxon>
        <taxon>Pentapetalae</taxon>
        <taxon>rosids</taxon>
        <taxon>fabids</taxon>
        <taxon>Fabales</taxon>
        <taxon>Fabaceae</taxon>
        <taxon>Papilionoideae</taxon>
        <taxon>50 kb inversion clade</taxon>
        <taxon>dalbergioids sensu lato</taxon>
        <taxon>Dalbergieae</taxon>
        <taxon>Pterocarpus clade</taxon>
        <taxon>Stylosanthes</taxon>
    </lineage>
</organism>
<name>A0ABU6XNT2_9FABA</name>
<comment type="caution">
    <text evidence="2">The sequence shown here is derived from an EMBL/GenBank/DDBJ whole genome shotgun (WGS) entry which is preliminary data.</text>
</comment>
<dbReference type="EMBL" id="JASCZI010212182">
    <property type="protein sequence ID" value="MED6198643.1"/>
    <property type="molecule type" value="Genomic_DNA"/>
</dbReference>
<feature type="compositionally biased region" description="Basic and acidic residues" evidence="1">
    <location>
        <begin position="88"/>
        <end position="97"/>
    </location>
</feature>
<gene>
    <name evidence="2" type="ORF">PIB30_068434</name>
</gene>
<evidence type="ECO:0000313" key="2">
    <source>
        <dbReference type="EMBL" id="MED6198643.1"/>
    </source>
</evidence>
<proteinExistence type="predicted"/>
<feature type="compositionally biased region" description="Acidic residues" evidence="1">
    <location>
        <begin position="98"/>
        <end position="112"/>
    </location>
</feature>
<feature type="region of interest" description="Disordered" evidence="1">
    <location>
        <begin position="1"/>
        <end position="58"/>
    </location>
</feature>